<keyword evidence="2" id="KW-0813">Transport</keyword>
<evidence type="ECO:0000256" key="4">
    <source>
        <dbReference type="SAM" id="Phobius"/>
    </source>
</evidence>
<evidence type="ECO:0000313" key="7">
    <source>
        <dbReference type="Proteomes" id="UP000317315"/>
    </source>
</evidence>
<dbReference type="PANTHER" id="PTHR30290">
    <property type="entry name" value="PERIPLASMIC BINDING COMPONENT OF ABC TRANSPORTER"/>
    <property type="match status" value="1"/>
</dbReference>
<evidence type="ECO:0000313" key="6">
    <source>
        <dbReference type="EMBL" id="SMO32317.1"/>
    </source>
</evidence>
<feature type="domain" description="Solute-binding protein family 5" evidence="5">
    <location>
        <begin position="108"/>
        <end position="490"/>
    </location>
</feature>
<gene>
    <name evidence="6" type="ORF">SAMN06269117_10151</name>
</gene>
<evidence type="ECO:0000259" key="5">
    <source>
        <dbReference type="Pfam" id="PF00496"/>
    </source>
</evidence>
<keyword evidence="4" id="KW-1133">Transmembrane helix</keyword>
<dbReference type="PIRSF" id="PIRSF002741">
    <property type="entry name" value="MppA"/>
    <property type="match status" value="1"/>
</dbReference>
<name>A0A521ABY3_9BACT</name>
<dbReference type="Pfam" id="PF00496">
    <property type="entry name" value="SBP_bac_5"/>
    <property type="match status" value="1"/>
</dbReference>
<keyword evidence="4" id="KW-0472">Membrane</keyword>
<keyword evidence="3" id="KW-0732">Signal</keyword>
<dbReference type="GO" id="GO:1904680">
    <property type="term" value="F:peptide transmembrane transporter activity"/>
    <property type="evidence" value="ECO:0007669"/>
    <property type="project" value="TreeGrafter"/>
</dbReference>
<keyword evidence="7" id="KW-1185">Reference proteome</keyword>
<dbReference type="InterPro" id="IPR030678">
    <property type="entry name" value="Peptide/Ni-bd"/>
</dbReference>
<organism evidence="6 7">
    <name type="scientific">Balnearium lithotrophicum</name>
    <dbReference type="NCBI Taxonomy" id="223788"/>
    <lineage>
        <taxon>Bacteria</taxon>
        <taxon>Pseudomonadati</taxon>
        <taxon>Aquificota</taxon>
        <taxon>Aquificia</taxon>
        <taxon>Desulfurobacteriales</taxon>
        <taxon>Desulfurobacteriaceae</taxon>
        <taxon>Balnearium</taxon>
    </lineage>
</organism>
<evidence type="ECO:0000256" key="2">
    <source>
        <dbReference type="ARBA" id="ARBA00022448"/>
    </source>
</evidence>
<keyword evidence="4" id="KW-0812">Transmembrane</keyword>
<dbReference type="RefSeq" id="WP_246051234.1">
    <property type="nucleotide sequence ID" value="NZ_FXTM01000001.1"/>
</dbReference>
<dbReference type="PANTHER" id="PTHR30290:SF9">
    <property type="entry name" value="OLIGOPEPTIDE-BINDING PROTEIN APPA"/>
    <property type="match status" value="1"/>
</dbReference>
<dbReference type="SUPFAM" id="SSF53850">
    <property type="entry name" value="Periplasmic binding protein-like II"/>
    <property type="match status" value="1"/>
</dbReference>
<dbReference type="Gene3D" id="3.10.105.10">
    <property type="entry name" value="Dipeptide-binding Protein, Domain 3"/>
    <property type="match status" value="1"/>
</dbReference>
<feature type="transmembrane region" description="Helical" evidence="4">
    <location>
        <begin position="12"/>
        <end position="34"/>
    </location>
</feature>
<reference evidence="6 7" key="1">
    <citation type="submission" date="2017-05" db="EMBL/GenBank/DDBJ databases">
        <authorList>
            <person name="Varghese N."/>
            <person name="Submissions S."/>
        </authorList>
    </citation>
    <scope>NUCLEOTIDE SEQUENCE [LARGE SCALE GENOMIC DNA]</scope>
    <source>
        <strain evidence="6 7">DSM 16304</strain>
    </source>
</reference>
<dbReference type="InterPro" id="IPR039424">
    <property type="entry name" value="SBP_5"/>
</dbReference>
<dbReference type="Gene3D" id="3.90.76.10">
    <property type="entry name" value="Dipeptide-binding Protein, Domain 1"/>
    <property type="match status" value="1"/>
</dbReference>
<evidence type="ECO:0000256" key="1">
    <source>
        <dbReference type="ARBA" id="ARBA00005695"/>
    </source>
</evidence>
<dbReference type="CDD" id="cd08500">
    <property type="entry name" value="PBP2_NikA_DppA_OppA_like_4"/>
    <property type="match status" value="1"/>
</dbReference>
<dbReference type="GO" id="GO:0015833">
    <property type="term" value="P:peptide transport"/>
    <property type="evidence" value="ECO:0007669"/>
    <property type="project" value="TreeGrafter"/>
</dbReference>
<dbReference type="InterPro" id="IPR000914">
    <property type="entry name" value="SBP_5_dom"/>
</dbReference>
<dbReference type="Proteomes" id="UP000317315">
    <property type="component" value="Unassembled WGS sequence"/>
</dbReference>
<dbReference type="EMBL" id="FXTM01000001">
    <property type="protein sequence ID" value="SMO32317.1"/>
    <property type="molecule type" value="Genomic_DNA"/>
</dbReference>
<dbReference type="GO" id="GO:0043190">
    <property type="term" value="C:ATP-binding cassette (ABC) transporter complex"/>
    <property type="evidence" value="ECO:0007669"/>
    <property type="project" value="InterPro"/>
</dbReference>
<protein>
    <submittedName>
        <fullName evidence="6">Peptide/nickel transport system substrate-binding protein</fullName>
    </submittedName>
</protein>
<proteinExistence type="inferred from homology"/>
<sequence>MNIKGFSEERRILLKCVLGVGALSLTPFCGALIYPEPEGKGNRGEIGRKVDLNSASFLPGIYGGTLYSSTSSDPKTFNLVLANETSSTDAVGELFEGLTDVDLKTLKPKGCLSKRWEFKDGGLRWIFKLRRNVRWFDGRLFTADDVVFTFNRIYFNEKIPNSTRDSFLVDGKLPKVRKIDGFTVEFLLPVPFAPLLYSLSAPIFPKHVVEVAVESGKFMEFWNVSTPPEKLVGTGPYRLVKYLPGQYLIYERNRKYWKVDNYGKRLPYVDKKVKFIVPDKNTELLKFKVDEIDFYSMRGNDYPALSKGKGDYTIYNLGPSLTADFISFNQKRGTIPEWKVKLFRNRLFRWAISHSVDRKGIVLTVYNGLGYPVYSPVTPANRLYWDENYPKFPYNLRKAKELLEKVGLRDRNGDGWLETPDGHRVEINLLTNSNNPARVQIGAILKYDLKRIGIKVNFQPLDFNNLVEKLLHTHDFDAVIIGLTGSIDPNGGKNVWMSSGQLHLWNPNQKKPETDWEAEVDRLFELGAKTLDFKKRVEIYKKAYWIVSYEQPLIYIAAPIVLEAARNRVKNFYPTVWGTYEPERIFINEKSV</sequence>
<dbReference type="Gene3D" id="3.40.190.10">
    <property type="entry name" value="Periplasmic binding protein-like II"/>
    <property type="match status" value="1"/>
</dbReference>
<evidence type="ECO:0000256" key="3">
    <source>
        <dbReference type="ARBA" id="ARBA00022729"/>
    </source>
</evidence>
<comment type="similarity">
    <text evidence="1">Belongs to the bacterial solute-binding protein 5 family.</text>
</comment>
<dbReference type="GO" id="GO:0030288">
    <property type="term" value="C:outer membrane-bounded periplasmic space"/>
    <property type="evidence" value="ECO:0007669"/>
    <property type="project" value="UniProtKB-ARBA"/>
</dbReference>
<accession>A0A521ABY3</accession>
<dbReference type="AlphaFoldDB" id="A0A521ABY3"/>